<dbReference type="AlphaFoldDB" id="A0A072NR76"/>
<sequence length="199" mass="21422">MSSRNESKTFRLAILGVLTAIVIIQTFIPFLGYIPVGPLSLTIIPITVIVAAFVFGPRNGAIVGGIWGLITFIRAFIAPTSPLAPLIFTNPLISVVPRILIGVVAGYVFARFSKTRQGSAWLMRIAALLGSITNTILVLGLTYLFYKEPYANAMDMDVSEVLPAILYILVTNGIAEAVLSAIIAPIIARPLLKLNKNNI</sequence>
<keyword evidence="1" id="KW-0812">Transmembrane</keyword>
<protein>
    <submittedName>
        <fullName evidence="2">Putative membrane protein</fullName>
    </submittedName>
</protein>
<dbReference type="Proteomes" id="UP000027936">
    <property type="component" value="Unassembled WGS sequence"/>
</dbReference>
<dbReference type="GO" id="GO:0022857">
    <property type="term" value="F:transmembrane transporter activity"/>
    <property type="evidence" value="ECO:0007669"/>
    <property type="project" value="InterPro"/>
</dbReference>
<organism evidence="2 3">
    <name type="scientific">Schinkia azotoformans MEV2011</name>
    <dbReference type="NCBI Taxonomy" id="1348973"/>
    <lineage>
        <taxon>Bacteria</taxon>
        <taxon>Bacillati</taxon>
        <taxon>Bacillota</taxon>
        <taxon>Bacilli</taxon>
        <taxon>Bacillales</taxon>
        <taxon>Bacillaceae</taxon>
        <taxon>Calidifontibacillus/Schinkia group</taxon>
        <taxon>Schinkia</taxon>
    </lineage>
</organism>
<dbReference type="EMBL" id="JJRY01000002">
    <property type="protein sequence ID" value="KEF39737.1"/>
    <property type="molecule type" value="Genomic_DNA"/>
</dbReference>
<dbReference type="InterPro" id="IPR024529">
    <property type="entry name" value="ECF_trnsprt_substrate-spec"/>
</dbReference>
<dbReference type="OrthoDB" id="9813540at2"/>
<feature type="transmembrane region" description="Helical" evidence="1">
    <location>
        <begin position="62"/>
        <end position="81"/>
    </location>
</feature>
<gene>
    <name evidence="2" type="ORF">M670_00758</name>
</gene>
<dbReference type="RefSeq" id="WP_035193407.1">
    <property type="nucleotide sequence ID" value="NZ_JJRY01000002.1"/>
</dbReference>
<keyword evidence="1" id="KW-1133">Transmembrane helix</keyword>
<reference evidence="2 3" key="1">
    <citation type="submission" date="2014-04" db="EMBL/GenBank/DDBJ databases">
        <title>Draft genome sequence of Bacillus azotoformans MEV2011, a (co-) denitrifying strain unable to grow in the presence of oxygen.</title>
        <authorList>
            <person name="Nielsen M."/>
            <person name="Schreiber L."/>
            <person name="Finster K."/>
            <person name="Schramm A."/>
        </authorList>
    </citation>
    <scope>NUCLEOTIDE SEQUENCE [LARGE SCALE GENOMIC DNA]</scope>
    <source>
        <strain evidence="2 3">MEV2011</strain>
    </source>
</reference>
<proteinExistence type="predicted"/>
<keyword evidence="1" id="KW-0472">Membrane</keyword>
<name>A0A072NR76_SCHAZ</name>
<evidence type="ECO:0000256" key="1">
    <source>
        <dbReference type="SAM" id="Phobius"/>
    </source>
</evidence>
<comment type="caution">
    <text evidence="2">The sequence shown here is derived from an EMBL/GenBank/DDBJ whole genome shotgun (WGS) entry which is preliminary data.</text>
</comment>
<dbReference type="PATRIC" id="fig|1348973.3.peg.729"/>
<feature type="transmembrane region" description="Helical" evidence="1">
    <location>
        <begin position="12"/>
        <end position="31"/>
    </location>
</feature>
<accession>A0A072NR76</accession>
<dbReference type="Gene3D" id="1.10.1760.20">
    <property type="match status" value="1"/>
</dbReference>
<evidence type="ECO:0000313" key="2">
    <source>
        <dbReference type="EMBL" id="KEF39737.1"/>
    </source>
</evidence>
<feature type="transmembrane region" description="Helical" evidence="1">
    <location>
        <begin position="37"/>
        <end position="55"/>
    </location>
</feature>
<evidence type="ECO:0000313" key="3">
    <source>
        <dbReference type="Proteomes" id="UP000027936"/>
    </source>
</evidence>
<dbReference type="Pfam" id="PF12822">
    <property type="entry name" value="ECF_trnsprt"/>
    <property type="match status" value="1"/>
</dbReference>
<feature type="transmembrane region" description="Helical" evidence="1">
    <location>
        <begin position="121"/>
        <end position="145"/>
    </location>
</feature>
<feature type="transmembrane region" description="Helical" evidence="1">
    <location>
        <begin position="87"/>
        <end position="109"/>
    </location>
</feature>
<feature type="transmembrane region" description="Helical" evidence="1">
    <location>
        <begin position="165"/>
        <end position="188"/>
    </location>
</feature>